<dbReference type="InterPro" id="IPR051017">
    <property type="entry name" value="Aldolase-II_Adducin_sf"/>
</dbReference>
<dbReference type="NCBIfam" id="NF005451">
    <property type="entry name" value="PRK07044.1"/>
    <property type="match status" value="1"/>
</dbReference>
<feature type="region of interest" description="Disordered" evidence="2">
    <location>
        <begin position="2123"/>
        <end position="2171"/>
    </location>
</feature>
<feature type="region of interest" description="Disordered" evidence="2">
    <location>
        <begin position="909"/>
        <end position="946"/>
    </location>
</feature>
<dbReference type="Gene3D" id="3.40.225.10">
    <property type="entry name" value="Class II aldolase/adducin N-terminal domain"/>
    <property type="match status" value="1"/>
</dbReference>
<feature type="compositionally biased region" description="Polar residues" evidence="2">
    <location>
        <begin position="1599"/>
        <end position="1615"/>
    </location>
</feature>
<feature type="region of interest" description="Disordered" evidence="2">
    <location>
        <begin position="1433"/>
        <end position="1462"/>
    </location>
</feature>
<dbReference type="FunFam" id="3.40.225.10:FF:000011">
    <property type="entry name" value="Uncharacterized protein, isoform B"/>
    <property type="match status" value="1"/>
</dbReference>
<feature type="compositionally biased region" description="Basic and acidic residues" evidence="2">
    <location>
        <begin position="2406"/>
        <end position="2423"/>
    </location>
</feature>
<feature type="region of interest" description="Disordered" evidence="2">
    <location>
        <begin position="1854"/>
        <end position="1875"/>
    </location>
</feature>
<dbReference type="InterPro" id="IPR036409">
    <property type="entry name" value="Aldolase_II/adducin_N_sf"/>
</dbReference>
<evidence type="ECO:0000313" key="4">
    <source>
        <dbReference type="EMBL" id="KAK7595068.1"/>
    </source>
</evidence>
<dbReference type="Proteomes" id="UP001367676">
    <property type="component" value="Unassembled WGS sequence"/>
</dbReference>
<comment type="caution">
    <text evidence="4">The sequence shown here is derived from an EMBL/GenBank/DDBJ whole genome shotgun (WGS) entry which is preliminary data.</text>
</comment>
<feature type="region of interest" description="Disordered" evidence="2">
    <location>
        <begin position="1507"/>
        <end position="1624"/>
    </location>
</feature>
<gene>
    <name evidence="4" type="ORF">V9T40_001501</name>
</gene>
<proteinExistence type="inferred from homology"/>
<dbReference type="Pfam" id="PF00596">
    <property type="entry name" value="Aldolase_II"/>
    <property type="match status" value="1"/>
</dbReference>
<feature type="compositionally biased region" description="Polar residues" evidence="2">
    <location>
        <begin position="810"/>
        <end position="822"/>
    </location>
</feature>
<protein>
    <recommendedName>
        <fullName evidence="3">Class II aldolase/adducin N-terminal domain-containing protein</fullName>
    </recommendedName>
</protein>
<dbReference type="GO" id="GO:0005856">
    <property type="term" value="C:cytoskeleton"/>
    <property type="evidence" value="ECO:0007669"/>
    <property type="project" value="TreeGrafter"/>
</dbReference>
<feature type="region of interest" description="Disordered" evidence="2">
    <location>
        <begin position="809"/>
        <end position="840"/>
    </location>
</feature>
<feature type="compositionally biased region" description="Polar residues" evidence="2">
    <location>
        <begin position="1527"/>
        <end position="1540"/>
    </location>
</feature>
<dbReference type="GO" id="GO:0051015">
    <property type="term" value="F:actin filament binding"/>
    <property type="evidence" value="ECO:0007669"/>
    <property type="project" value="TreeGrafter"/>
</dbReference>
<dbReference type="InterPro" id="IPR001303">
    <property type="entry name" value="Aldolase_II/adducin_N"/>
</dbReference>
<dbReference type="GO" id="GO:0005886">
    <property type="term" value="C:plasma membrane"/>
    <property type="evidence" value="ECO:0007669"/>
    <property type="project" value="UniProtKB-SubCell"/>
</dbReference>
<keyword evidence="5" id="KW-1185">Reference proteome</keyword>
<feature type="compositionally biased region" description="Polar residues" evidence="2">
    <location>
        <begin position="2049"/>
        <end position="2066"/>
    </location>
</feature>
<comment type="similarity">
    <text evidence="1">Belongs to the aldolase class II family. Adducin subfamily.</text>
</comment>
<feature type="compositionally biased region" description="Basic residues" evidence="2">
    <location>
        <begin position="2424"/>
        <end position="2445"/>
    </location>
</feature>
<dbReference type="PANTHER" id="PTHR10672:SF3">
    <property type="entry name" value="PROTEIN HU-LI TAI SHAO"/>
    <property type="match status" value="1"/>
</dbReference>
<dbReference type="GO" id="GO:0014069">
    <property type="term" value="C:postsynaptic density"/>
    <property type="evidence" value="ECO:0007669"/>
    <property type="project" value="TreeGrafter"/>
</dbReference>
<feature type="region of interest" description="Disordered" evidence="2">
    <location>
        <begin position="1"/>
        <end position="26"/>
    </location>
</feature>
<feature type="region of interest" description="Disordered" evidence="2">
    <location>
        <begin position="2321"/>
        <end position="2344"/>
    </location>
</feature>
<feature type="compositionally biased region" description="Low complexity" evidence="2">
    <location>
        <begin position="922"/>
        <end position="935"/>
    </location>
</feature>
<feature type="region of interest" description="Disordered" evidence="2">
    <location>
        <begin position="2393"/>
        <end position="2451"/>
    </location>
</feature>
<sequence>MANAETIPTSHTNGVIEDGYDEDEKSKMRPADIDADMREMERRKRVELIMNSRLFREELERIIESQMRDGNNSLGLLQQISDMFGSKYGTNNHVLKNSSCVVPINDIRGVEAMGYAKGEKILRCKLAALFRLIELYGWSQNIYNHITARLSQQEEHFLVNPYGLLYSEITASSLVKVDMQGNVIETGTTNFSVNAGGFQLHAAIYAARPDLKCIVHLHTPSVLAVSSLKDGLLPLCQEAAVIGDVSHHAYIGIPSGPEERDKLVRNLGPNNKVMFLTNHGALCCGETIEETFFYVYNTVSACETQLKVMPFGKDNLILLSDETRKVMYDVARKMPENIAPNPNVPTATAVAEKRWRVGGLEFEALMRMLDNAGFRTGYVYRQPLIKGEVPRPRNDVEVPPAVSSLGYLLEEEELYRQGIWRKQNAAKGSDRIRWLNSPNVYQKVEILETGTTDPKKITKWVDANNEEWVADGSPSHTSTPVKIENALQFVPKNTNPKEFKKLQQQIKDNRRADKITSGPQSHIFEGVSWEEAKKLQEANAAGTSDQVILVGAASKGIIQREFQHNATVYKTPYAKNPFDAVTDEEIEKYKKDITRKQKGDSYYDEDESDALSSSLPPSGKNVTGVTSEEDDSLAHEMRVIQIHTSTAPKASQVEVVLSDDDTRFTKLSLLYTSMWEIRKLCPATIVVALVEMATYPTAYPAPTRIQIDMHVNDDDTQPNLSLLTDTYLCQAPSTSYPKRMCQQIADELTQRFQSGDIFGRRSTSAFCAYNVGSAYRLFDRCCYSLPAPVSIDSSEVEYTTLIEVPRQELSKCSSESPHDFSSTTEDEEDEETPSTGDAQLLKRASSLKSISSCVGVEYEGEEVRPPQMELQTQAEVTELTASFTTVSDDTSVDDVTVIYRPVAPIIDLTADDDEEDAQSHFSEGSKSISSCSISSMDDEENQLSDSNTYSCLDCLDDVITADTIPIAPEELSTSFIGKDSKFKMELSVIYEEHGNVPAELADSTNVLRDEKPDVDSIISAGVDPKATDEKLDIPLDVKPVLDAIVSSDVDVAAVDEKPEITLAADFVLKHEPASNFADFPTENVVASGFEEAGSWTPAEASSSTFTQSVGTIDEISASDELPSVTEDYSLEESVTDSAFGASDLTFVAEPADAVGCSYNVSLAIKKFRIFFAHVLNLVSALENRYAVCDISPCNDSKPISSNSNTDPSTDTHSSAALMQLNSNSEGHSISDTSLISCVADSEEGISVKSVPVLEECSELYHRASNILIEDVETNTCCSESEKENVGENDETQSLSADFYEEILTPLPADTSAHSWSDEDNGLPPASLSADAFCDNGSEDNRLPEDDLSSSANEEKLDCCADADKVASYYTICPKEIDYGQDDQLNEEVVFNPSASDAAYPETDDFSDHNVGTFQSSLCEGSLASIEKKFVDSSQDHRDTNTDPNLSYFEEPEYSFPSHHSSCEGSTAALDSSDYYDTVEDATSLQLTTGNVFDLGVEKLTQECSESFDTVEKSVSPPHTPVIDPTNDAASSESDFASTESADLDENQPPQESGDCFDMGEENVSSASSSVTNAENENADSPVPSGADVALIADEDSGSEHQLSGESNVFPASSPVTDGENEEADSPALSDAVVASVENEDWGSKQLTQDTYNSIDNFIAAESTDLDKSNVDQIGGEYFTTVERSVSPPPLVAPDIVIEDFSDDVALKELSVDDSQNIILEPHEADAETPYTSSSSEVEIVDQVDKSMDASEVDMEVAISPATENSNLDQIYVAESSASVSMENEPILFEHPDTIAQRLQVNADFVCLSFQNINFTDIMNTKCSSVEATVEENELADCHEANDAEFPRTCDRASVSDSNFSEKDGHSNNSSPRSPQLFDTAAEEHEPANVSLRFHSEADSANLSCAYVAIGDELATDLAQMLADCLDWLFFIDEHSVENAECGECVEFADDRGELDGSQSGSDRMDGSQNDSACDEAQEHIYELPTAADMECAPDDLSAAPEGPAPESYEVIGRVLCDAANCSFTSGDKKIEYDVNSNQITTDGSAYVTAPQQKTDATEATTPTSGKSKLHRRSSSSSSTDTVHIGGRYQGAGRNSATWCHSGDSIGELSLKLRLKVEWDNRATAGAERSSSSSSGDGGAKRSSFEDDSLNSSGSPDAAAAEDGAKEAPNGRSARSKLLIEFKHDYPKFIQYSYFSPKVRPRRSPRRAPQTAPTTRVRRFGGAATVCGAGSPLKNACHSADAAAIRSSECASVRSGDSARIREPVRSEESPGGQYFRFADVSSADWPSFSQLARSCSRASCTEAASKSSLLLGPRIEELSFKTSTPKGHLPDESGSTCAQPPRMDSSLTEFEMWESEFKSRESQLDSNEEAFGWNIGHDEQLVDKLFGENTYNGDHSDALQTTFSHSSKEGSPSKDVSTEDSSKKEKKKKKGLRTPSFLKKKKEKKKVAVEA</sequence>
<dbReference type="SMART" id="SM01007">
    <property type="entry name" value="Aldolase_II"/>
    <property type="match status" value="1"/>
</dbReference>
<feature type="compositionally biased region" description="Polar residues" evidence="2">
    <location>
        <begin position="2393"/>
        <end position="2405"/>
    </location>
</feature>
<name>A0AAN9TYB3_9HEMI</name>
<feature type="region of interest" description="Disordered" evidence="2">
    <location>
        <begin position="1952"/>
        <end position="1973"/>
    </location>
</feature>
<accession>A0AAN9TYB3</accession>
<feature type="region of interest" description="Disordered" evidence="2">
    <location>
        <begin position="597"/>
        <end position="630"/>
    </location>
</feature>
<dbReference type="PANTHER" id="PTHR10672">
    <property type="entry name" value="ADDUCIN"/>
    <property type="match status" value="1"/>
</dbReference>
<feature type="compositionally biased region" description="Polar residues" evidence="2">
    <location>
        <begin position="1956"/>
        <end position="1971"/>
    </location>
</feature>
<feature type="region of interest" description="Disordered" evidence="2">
    <location>
        <begin position="2049"/>
        <end position="2088"/>
    </location>
</feature>
<evidence type="ECO:0000313" key="5">
    <source>
        <dbReference type="Proteomes" id="UP001367676"/>
    </source>
</evidence>
<evidence type="ECO:0000256" key="1">
    <source>
        <dbReference type="ARBA" id="ARBA00006274"/>
    </source>
</evidence>
<organism evidence="4 5">
    <name type="scientific">Parthenolecanium corni</name>
    <dbReference type="NCBI Taxonomy" id="536013"/>
    <lineage>
        <taxon>Eukaryota</taxon>
        <taxon>Metazoa</taxon>
        <taxon>Ecdysozoa</taxon>
        <taxon>Arthropoda</taxon>
        <taxon>Hexapoda</taxon>
        <taxon>Insecta</taxon>
        <taxon>Pterygota</taxon>
        <taxon>Neoptera</taxon>
        <taxon>Paraneoptera</taxon>
        <taxon>Hemiptera</taxon>
        <taxon>Sternorrhyncha</taxon>
        <taxon>Coccoidea</taxon>
        <taxon>Coccidae</taxon>
        <taxon>Parthenolecanium</taxon>
    </lineage>
</organism>
<feature type="compositionally biased region" description="Low complexity" evidence="2">
    <location>
        <begin position="2123"/>
        <end position="2134"/>
    </location>
</feature>
<evidence type="ECO:0000256" key="2">
    <source>
        <dbReference type="SAM" id="MobiDB-lite"/>
    </source>
</evidence>
<feature type="region of interest" description="Disordered" evidence="2">
    <location>
        <begin position="1326"/>
        <end position="1350"/>
    </location>
</feature>
<feature type="compositionally biased region" description="Polar residues" evidence="2">
    <location>
        <begin position="1"/>
        <end position="13"/>
    </location>
</feature>
<feature type="compositionally biased region" description="Low complexity" evidence="2">
    <location>
        <begin position="2152"/>
        <end position="2161"/>
    </location>
</feature>
<dbReference type="EMBL" id="JBBCAQ010000019">
    <property type="protein sequence ID" value="KAK7595068.1"/>
    <property type="molecule type" value="Genomic_DNA"/>
</dbReference>
<dbReference type="SUPFAM" id="SSF53639">
    <property type="entry name" value="AraD/HMP-PK domain-like"/>
    <property type="match status" value="1"/>
</dbReference>
<feature type="compositionally biased region" description="Low complexity" evidence="2">
    <location>
        <begin position="1561"/>
        <end position="1575"/>
    </location>
</feature>
<feature type="domain" description="Class II aldolase/adducin N-terminal" evidence="3">
    <location>
        <begin position="124"/>
        <end position="306"/>
    </location>
</feature>
<evidence type="ECO:0000259" key="3">
    <source>
        <dbReference type="SMART" id="SM01007"/>
    </source>
</evidence>
<reference evidence="4 5" key="1">
    <citation type="submission" date="2024-03" db="EMBL/GenBank/DDBJ databases">
        <title>Adaptation during the transition from Ophiocordyceps entomopathogen to insect associate is accompanied by gene loss and intensified selection.</title>
        <authorList>
            <person name="Ward C.M."/>
            <person name="Onetto C.A."/>
            <person name="Borneman A.R."/>
        </authorList>
    </citation>
    <scope>NUCLEOTIDE SEQUENCE [LARGE SCALE GENOMIC DNA]</scope>
    <source>
        <strain evidence="4">AWRI1</strain>
        <tissue evidence="4">Single Adult Female</tissue>
    </source>
</reference>